<dbReference type="EMBL" id="CP002772">
    <property type="protein sequence ID" value="AEG18360.1"/>
    <property type="molecule type" value="Genomic_DNA"/>
</dbReference>
<dbReference type="Gene3D" id="3.40.50.2000">
    <property type="entry name" value="Glycogen Phosphorylase B"/>
    <property type="match status" value="2"/>
</dbReference>
<proteinExistence type="predicted"/>
<dbReference type="Pfam" id="PF00534">
    <property type="entry name" value="Glycos_transf_1"/>
    <property type="match status" value="1"/>
</dbReference>
<dbReference type="GeneID" id="10668850"/>
<dbReference type="SUPFAM" id="SSF53756">
    <property type="entry name" value="UDP-Glycosyltransferase/glycogen phosphorylase"/>
    <property type="match status" value="1"/>
</dbReference>
<evidence type="ECO:0000313" key="4">
    <source>
        <dbReference type="Proteomes" id="UP000009231"/>
    </source>
</evidence>
<reference evidence="3 4" key="1">
    <citation type="journal article" date="2014" name="Int. J. Syst. Evol. Microbiol.">
        <title>Methanobacterium paludis sp. nov. and a novel strain of Methanobacterium lacus isolated from northern peatlands.</title>
        <authorList>
            <person name="Cadillo-Quiroz H."/>
            <person name="Brauer S.L."/>
            <person name="Goodson N."/>
            <person name="Yavitt J.B."/>
            <person name="Zinder S.H."/>
        </authorList>
    </citation>
    <scope>NUCLEOTIDE SEQUENCE [LARGE SCALE GENOMIC DNA]</scope>
    <source>
        <strain evidence="4">DSM 25820 / JCM 18151 / SWAN1</strain>
    </source>
</reference>
<name>F6D6Z3_METPW</name>
<dbReference type="CDD" id="cd03801">
    <property type="entry name" value="GT4_PimA-like"/>
    <property type="match status" value="1"/>
</dbReference>
<dbReference type="AlphaFoldDB" id="F6D6Z3"/>
<feature type="domain" description="Glycosyltransferase subfamily 4-like N-terminal" evidence="2">
    <location>
        <begin position="69"/>
        <end position="199"/>
    </location>
</feature>
<evidence type="ECO:0000259" key="1">
    <source>
        <dbReference type="Pfam" id="PF00534"/>
    </source>
</evidence>
<dbReference type="HOGENOM" id="CLU_009583_2_4_2"/>
<accession>F6D6Z3</accession>
<dbReference type="InterPro" id="IPR001296">
    <property type="entry name" value="Glyco_trans_1"/>
</dbReference>
<dbReference type="OrthoDB" id="132546at2157"/>
<dbReference type="InterPro" id="IPR050194">
    <property type="entry name" value="Glycosyltransferase_grp1"/>
</dbReference>
<dbReference type="GO" id="GO:0016757">
    <property type="term" value="F:glycosyltransferase activity"/>
    <property type="evidence" value="ECO:0007669"/>
    <property type="project" value="InterPro"/>
</dbReference>
<organism evidence="3 4">
    <name type="scientific">Methanobacterium paludis (strain DSM 25820 / JCM 18151 / SWAN1)</name>
    <dbReference type="NCBI Taxonomy" id="868131"/>
    <lineage>
        <taxon>Archaea</taxon>
        <taxon>Methanobacteriati</taxon>
        <taxon>Methanobacteriota</taxon>
        <taxon>Methanomada group</taxon>
        <taxon>Methanobacteria</taxon>
        <taxon>Methanobacteriales</taxon>
        <taxon>Methanobacteriaceae</taxon>
        <taxon>Methanobacterium</taxon>
    </lineage>
</organism>
<gene>
    <name evidence="3" type="ordered locus">MSWAN_1345</name>
</gene>
<dbReference type="InterPro" id="IPR028098">
    <property type="entry name" value="Glyco_trans_4-like_N"/>
</dbReference>
<sequence>MKNIKALMVSVNYPNPYYSWAPWNKTANMAILGYVDMDVVAPLPILVPFKYFPYNELSQIPETEICEEGLVHRPRFFYPLPKKLFYGLMGFFYRRSVSDYILRKLTKPDLIHAHHVYPDGYGVMKLCEKWSAPLIVDLHSTDSLEKWLKYRGTEDKVKKTLNFADKIIYISRSIEPSLESLDLGTEKTEYIPLGVDTDKFKPRNRKKICRKLKVNEEKIIIFVGQLIKRKGLSYLLDALSKLSRSCKNFKVFIAGNGPEKRKLLDISKDLDLDGVVKFLGEVRGAELTELYSAGDIFVMPSLAEGRPMSIYEAMASECAVVATDIDGIPEQVKHGYNGLLFEPCNTSALAENLEYLIENEKIMEKMKKNSRKRVINEKWTWNEYSKSVLSLYHDLLPQK</sequence>
<evidence type="ECO:0000259" key="2">
    <source>
        <dbReference type="Pfam" id="PF13439"/>
    </source>
</evidence>
<keyword evidence="4" id="KW-1185">Reference proteome</keyword>
<dbReference type="STRING" id="868131.MSWAN_1345"/>
<dbReference type="KEGG" id="mew:MSWAN_1345"/>
<dbReference type="PANTHER" id="PTHR45947">
    <property type="entry name" value="SULFOQUINOVOSYL TRANSFERASE SQD2"/>
    <property type="match status" value="1"/>
</dbReference>
<dbReference type="Proteomes" id="UP000009231">
    <property type="component" value="Chromosome"/>
</dbReference>
<dbReference type="eggNOG" id="arCOG01403">
    <property type="taxonomic scope" value="Archaea"/>
</dbReference>
<evidence type="ECO:0000313" key="3">
    <source>
        <dbReference type="EMBL" id="AEG18360.1"/>
    </source>
</evidence>
<keyword evidence="3" id="KW-0808">Transferase</keyword>
<dbReference type="RefSeq" id="WP_013825861.1">
    <property type="nucleotide sequence ID" value="NC_015574.1"/>
</dbReference>
<protein>
    <submittedName>
        <fullName evidence="3">Glycosyl transferase group 1</fullName>
    </submittedName>
</protein>
<dbReference type="PANTHER" id="PTHR45947:SF3">
    <property type="entry name" value="SULFOQUINOVOSYL TRANSFERASE SQD2"/>
    <property type="match status" value="1"/>
</dbReference>
<feature type="domain" description="Glycosyl transferase family 1" evidence="1">
    <location>
        <begin position="210"/>
        <end position="373"/>
    </location>
</feature>
<dbReference type="Pfam" id="PF13439">
    <property type="entry name" value="Glyco_transf_4"/>
    <property type="match status" value="1"/>
</dbReference>